<protein>
    <submittedName>
        <fullName evidence="1">Uncharacterized protein</fullName>
    </submittedName>
</protein>
<keyword evidence="2" id="KW-1185">Reference proteome</keyword>
<sequence>MSTFNNQNYLSDDDVVMDKPTKGEAKKYQEKQISDLKDLKLSIKLFIESKNKITLYQKRREALLENKILPALTKEFKIIYSLDQDKTTNIIRKKKYINKLFPNKNDATAFYKKHLQHLK</sequence>
<gene>
    <name evidence="1" type="ORF">INT48_003365</name>
</gene>
<proteinExistence type="predicted"/>
<evidence type="ECO:0000313" key="1">
    <source>
        <dbReference type="EMBL" id="KAG2228437.1"/>
    </source>
</evidence>
<comment type="caution">
    <text evidence="1">The sequence shown here is derived from an EMBL/GenBank/DDBJ whole genome shotgun (WGS) entry which is preliminary data.</text>
</comment>
<evidence type="ECO:0000313" key="2">
    <source>
        <dbReference type="Proteomes" id="UP000613177"/>
    </source>
</evidence>
<dbReference type="AlphaFoldDB" id="A0A8H7SFP3"/>
<organism evidence="1 2">
    <name type="scientific">Thamnidium elegans</name>
    <dbReference type="NCBI Taxonomy" id="101142"/>
    <lineage>
        <taxon>Eukaryota</taxon>
        <taxon>Fungi</taxon>
        <taxon>Fungi incertae sedis</taxon>
        <taxon>Mucoromycota</taxon>
        <taxon>Mucoromycotina</taxon>
        <taxon>Mucoromycetes</taxon>
        <taxon>Mucorales</taxon>
        <taxon>Mucorineae</taxon>
        <taxon>Mucoraceae</taxon>
        <taxon>Thamnidium</taxon>
    </lineage>
</organism>
<dbReference type="Proteomes" id="UP000613177">
    <property type="component" value="Unassembled WGS sequence"/>
</dbReference>
<accession>A0A8H7SFP3</accession>
<name>A0A8H7SFP3_9FUNG</name>
<reference evidence="1" key="1">
    <citation type="submission" date="2021-01" db="EMBL/GenBank/DDBJ databases">
        <title>Metabolic potential, ecology and presence of endohyphal bacteria is reflected in genomic diversity of Mucoromycotina.</title>
        <authorList>
            <person name="Muszewska A."/>
            <person name="Okrasinska A."/>
            <person name="Steczkiewicz K."/>
            <person name="Drgas O."/>
            <person name="Orlowska M."/>
            <person name="Perlinska-Lenart U."/>
            <person name="Aleksandrzak-Piekarczyk T."/>
            <person name="Szatraj K."/>
            <person name="Zielenkiewicz U."/>
            <person name="Pilsyk S."/>
            <person name="Malc E."/>
            <person name="Mieczkowski P."/>
            <person name="Kruszewska J.S."/>
            <person name="Biernat P."/>
            <person name="Pawlowska J."/>
        </authorList>
    </citation>
    <scope>NUCLEOTIDE SEQUENCE</scope>
    <source>
        <strain evidence="1">WA0000018081</strain>
    </source>
</reference>
<dbReference type="EMBL" id="JAEPRE010000475">
    <property type="protein sequence ID" value="KAG2228437.1"/>
    <property type="molecule type" value="Genomic_DNA"/>
</dbReference>